<dbReference type="CDD" id="cd09178">
    <property type="entry name" value="PLDc_N_Snf2_like"/>
    <property type="match status" value="1"/>
</dbReference>
<dbReference type="Pfam" id="PF13091">
    <property type="entry name" value="PLDc_2"/>
    <property type="match status" value="1"/>
</dbReference>
<dbReference type="GO" id="GO:0004386">
    <property type="term" value="F:helicase activity"/>
    <property type="evidence" value="ECO:0007669"/>
    <property type="project" value="UniProtKB-KW"/>
</dbReference>
<proteinExistence type="predicted"/>
<name>C5CH50_KOSOT</name>
<dbReference type="eggNOG" id="COG0553">
    <property type="taxonomic scope" value="Bacteria"/>
</dbReference>
<dbReference type="SMART" id="SM00487">
    <property type="entry name" value="DEXDc"/>
    <property type="match status" value="1"/>
</dbReference>
<feature type="domain" description="Helicase ATP-binding" evidence="2">
    <location>
        <begin position="266"/>
        <end position="399"/>
    </location>
</feature>
<dbReference type="InterPro" id="IPR001650">
    <property type="entry name" value="Helicase_C-like"/>
</dbReference>
<dbReference type="PROSITE" id="PS51194">
    <property type="entry name" value="HELICASE_CTER"/>
    <property type="match status" value="1"/>
</dbReference>
<reference evidence="4 5" key="2">
    <citation type="journal article" date="2011" name="J. Bacteriol.">
        <title>Genome Sequence of Kosmotoga olearia Strain TBF 19.5.1, a Thermophilic Bacterium with a Wide Growth Temperature Range, Isolated from the Troll B Oil Platform in the North Sea.</title>
        <authorList>
            <person name="Swithers K.S."/>
            <person name="Dipippo J.L."/>
            <person name="Bruce D.C."/>
            <person name="Detter C."/>
            <person name="Tapia R."/>
            <person name="Han S."/>
            <person name="Goodwin L.A."/>
            <person name="Han J."/>
            <person name="Woyke T."/>
            <person name="Pitluck S."/>
            <person name="Pennacchio L."/>
            <person name="Nolan M."/>
            <person name="Mikhailova N."/>
            <person name="Land M.L."/>
            <person name="Nesbo C.L."/>
            <person name="Gogarten J.P."/>
            <person name="Noll K.M."/>
        </authorList>
    </citation>
    <scope>NUCLEOTIDE SEQUENCE [LARGE SCALE GENOMIC DNA]</scope>
    <source>
        <strain evidence="5">ATCC BAA-1733 / DSM 21960 / TBF 19.5.1</strain>
    </source>
</reference>
<organism evidence="4 5">
    <name type="scientific">Kosmotoga olearia (strain ATCC BAA-1733 / DSM 21960 / TBF 19.5.1)</name>
    <dbReference type="NCBI Taxonomy" id="521045"/>
    <lineage>
        <taxon>Bacteria</taxon>
        <taxon>Thermotogati</taxon>
        <taxon>Thermotogota</taxon>
        <taxon>Thermotogae</taxon>
        <taxon>Kosmotogales</taxon>
        <taxon>Kosmotogaceae</taxon>
        <taxon>Kosmotoga</taxon>
    </lineage>
</organism>
<keyword evidence="4" id="KW-0347">Helicase</keyword>
<sequence length="1076" mass="125914">MATLITNKEKLLSEVMDSVLPYCDNVYFLVGYFFFSGFEEIFEGIKEKNIKILVGMDIERDFMNRIKEYELLTDIEGSRETKRENYYKTLVEFFNETDYFDTARKQEAFRIYLEKIRNGTLQIRKTEKPNHAKVYLFEHRDDQAGTFPGTLITGSSNLTFSGLKGRHEFDVILRDDANYEKAKAIFDELWDKSIDIASIESKDLFEKKVVQKIWLDKLPSPYLIYLRVLDEYFSVQRQDGYFFPAEITNNRYYNLKYQIDAISQALSIIERHNGVIISDVVGLGKSIVASSVAHALRLKTVIIAPPHLIDQWEDYRLEFDFNARVYSSGKIADALENHSGSEEKLIIIDEAHRYRNELTQDYANLHKLCQGNKVILLTATPYNNKPQDVFALIKLFQIPTRSTLQTVDNLSLRFEELIKEYKEIEKGRKKGEKDQETLDREIKAVATKIRNLISPFMIRRSRIDLQSIEAYRKDLEAQGIVFPEVKDPELLEYELDDLTELYKWTLEKIAPEDEKKGFIGARYKPVAYLKNIDKYKKFITEQFGEERLFRQSQLNMASFMRRHLVRRFESSIKAFQISLDTMIKSSEIILGWFDNAGLVPIFKKGNIPDVDQILENGSLLSDEVREYNEARLDELRQKGYVFIPAKEISVNFRKDLIKDIELLQEIKNKWFENGFPEDPKLKHFEKIVKELLQKDPKRKIVVFSEFADTANYLYEELKDRLRVFKYSAADATKENKRIIREEFDASSKKKTNNYDILIATDALSEGFNLNRAGTIFNYDIPYNPTRVIQRVGRINRINKKVFDELYIYNFFPTETGEAETGIKRISTLKFAMINAVLGEDTKILTSDEKLKSYFVEKYKEAFKESEEKSWDTEYRDLLERIKATRPELLEKAREIPKRARIRRTVSKDKKGVIVFGKKGNNHIFKFADSPENSVVLSGEEALELFKAQPFEEPEPVSEIFESIYQSIKESLFLRKNRVPMNKGEQKAVKVIDYLKENCPAHKDYLEDLRKVIADYRALPEAYEKLIRNLDTDDNKIRKSIEFLKKEIPHEYLESIISRANSISEQSETIIISEELI</sequence>
<evidence type="ECO:0000313" key="4">
    <source>
        <dbReference type="EMBL" id="ACR80653.1"/>
    </source>
</evidence>
<dbReference type="Gene3D" id="3.40.50.10810">
    <property type="entry name" value="Tandem AAA-ATPase domain"/>
    <property type="match status" value="2"/>
</dbReference>
<dbReference type="AlphaFoldDB" id="C5CH50"/>
<dbReference type="HOGENOM" id="CLU_008466_1_0_0"/>
<dbReference type="Pfam" id="PF00176">
    <property type="entry name" value="SNF2-rel_dom"/>
    <property type="match status" value="1"/>
</dbReference>
<dbReference type="PROSITE" id="PS51192">
    <property type="entry name" value="HELICASE_ATP_BIND_1"/>
    <property type="match status" value="1"/>
</dbReference>
<evidence type="ECO:0000259" key="3">
    <source>
        <dbReference type="PROSITE" id="PS51194"/>
    </source>
</evidence>
<evidence type="ECO:0000256" key="1">
    <source>
        <dbReference type="ARBA" id="ARBA00022801"/>
    </source>
</evidence>
<reference evidence="4 5" key="1">
    <citation type="submission" date="2009-06" db="EMBL/GenBank/DDBJ databases">
        <title>Complete sequence of Thermotogales bacterium TBF 19.5.1.</title>
        <authorList>
            <consortium name="US DOE Joint Genome Institute"/>
            <person name="Lucas S."/>
            <person name="Copeland A."/>
            <person name="Lapidus A."/>
            <person name="Glavina del Rio T."/>
            <person name="Tice H."/>
            <person name="Bruce D."/>
            <person name="Goodwin L."/>
            <person name="Pitluck S."/>
            <person name="Chertkov O."/>
            <person name="Brettin T."/>
            <person name="Detter J.C."/>
            <person name="Han C."/>
            <person name="Schmutz J."/>
            <person name="Larimer F."/>
            <person name="Land M."/>
            <person name="Hauser L."/>
            <person name="Kyrpides N."/>
            <person name="Ovchinnikova G."/>
            <person name="Noll K."/>
        </authorList>
    </citation>
    <scope>NUCLEOTIDE SEQUENCE [LARGE SCALE GENOMIC DNA]</scope>
    <source>
        <strain evidence="5">ATCC BAA-1733 / DSM 21960 / TBF 19.5.1</strain>
    </source>
</reference>
<dbReference type="InterPro" id="IPR000330">
    <property type="entry name" value="SNF2_N"/>
</dbReference>
<dbReference type="InterPro" id="IPR014001">
    <property type="entry name" value="Helicase_ATP-bd"/>
</dbReference>
<dbReference type="Gene3D" id="3.30.870.10">
    <property type="entry name" value="Endonuclease Chain A"/>
    <property type="match status" value="1"/>
</dbReference>
<accession>C5CH50</accession>
<dbReference type="RefSeq" id="WP_015869296.1">
    <property type="nucleotide sequence ID" value="NC_012785.1"/>
</dbReference>
<feature type="domain" description="Helicase C-terminal" evidence="3">
    <location>
        <begin position="683"/>
        <end position="849"/>
    </location>
</feature>
<dbReference type="PANTHER" id="PTHR10799">
    <property type="entry name" value="SNF2/RAD54 HELICASE FAMILY"/>
    <property type="match status" value="1"/>
</dbReference>
<dbReference type="CDD" id="cd18793">
    <property type="entry name" value="SF2_C_SNF"/>
    <property type="match status" value="1"/>
</dbReference>
<dbReference type="STRING" id="521045.Kole_1972"/>
<dbReference type="InterPro" id="IPR049730">
    <property type="entry name" value="SNF2/RAD54-like_C"/>
</dbReference>
<dbReference type="EMBL" id="CP001634">
    <property type="protein sequence ID" value="ACR80653.1"/>
    <property type="molecule type" value="Genomic_DNA"/>
</dbReference>
<keyword evidence="1" id="KW-0378">Hydrolase</keyword>
<dbReference type="InterPro" id="IPR025202">
    <property type="entry name" value="PLD-like_dom"/>
</dbReference>
<dbReference type="SUPFAM" id="SSF56024">
    <property type="entry name" value="Phospholipase D/nuclease"/>
    <property type="match status" value="1"/>
</dbReference>
<protein>
    <submittedName>
        <fullName evidence="4">Helicase domain protein</fullName>
    </submittedName>
</protein>
<evidence type="ECO:0000259" key="2">
    <source>
        <dbReference type="PROSITE" id="PS51192"/>
    </source>
</evidence>
<dbReference type="SMART" id="SM00490">
    <property type="entry name" value="HELICc"/>
    <property type="match status" value="1"/>
</dbReference>
<gene>
    <name evidence="4" type="ordered locus">Kole_1972</name>
</gene>
<keyword evidence="4" id="KW-0067">ATP-binding</keyword>
<dbReference type="eggNOG" id="COG3886">
    <property type="taxonomic scope" value="Bacteria"/>
</dbReference>
<dbReference type="Pfam" id="PF00271">
    <property type="entry name" value="Helicase_C"/>
    <property type="match status" value="1"/>
</dbReference>
<keyword evidence="4" id="KW-0547">Nucleotide-binding</keyword>
<dbReference type="KEGG" id="kol:Kole_1972"/>
<dbReference type="Gene3D" id="3.40.50.300">
    <property type="entry name" value="P-loop containing nucleotide triphosphate hydrolases"/>
    <property type="match status" value="1"/>
</dbReference>
<dbReference type="OrthoDB" id="9814088at2"/>
<dbReference type="GO" id="GO:0016787">
    <property type="term" value="F:hydrolase activity"/>
    <property type="evidence" value="ECO:0007669"/>
    <property type="project" value="UniProtKB-KW"/>
</dbReference>
<dbReference type="SUPFAM" id="SSF52540">
    <property type="entry name" value="P-loop containing nucleoside triphosphate hydrolases"/>
    <property type="match status" value="1"/>
</dbReference>
<keyword evidence="5" id="KW-1185">Reference proteome</keyword>
<dbReference type="Proteomes" id="UP000002382">
    <property type="component" value="Chromosome"/>
</dbReference>
<evidence type="ECO:0000313" key="5">
    <source>
        <dbReference type="Proteomes" id="UP000002382"/>
    </source>
</evidence>
<dbReference type="InterPro" id="IPR027417">
    <property type="entry name" value="P-loop_NTPase"/>
</dbReference>
<dbReference type="InterPro" id="IPR038718">
    <property type="entry name" value="SNF2-like_sf"/>
</dbReference>
<dbReference type="GO" id="GO:0005524">
    <property type="term" value="F:ATP binding"/>
    <property type="evidence" value="ECO:0007669"/>
    <property type="project" value="InterPro"/>
</dbReference>